<evidence type="ECO:0000259" key="1">
    <source>
        <dbReference type="PROSITE" id="PS50181"/>
    </source>
</evidence>
<dbReference type="EnsemblMetazoa" id="ASIC002227-RA">
    <property type="protein sequence ID" value="ASIC002227-PA"/>
    <property type="gene ID" value="ASIC002227"/>
</dbReference>
<dbReference type="VEuPathDB" id="VectorBase:ASIC002227"/>
<evidence type="ECO:0000313" key="3">
    <source>
        <dbReference type="EnsemblMetazoa" id="ASIC002227-PA"/>
    </source>
</evidence>
<dbReference type="PROSITE" id="PS50181">
    <property type="entry name" value="FBOX"/>
    <property type="match status" value="1"/>
</dbReference>
<evidence type="ECO:0000313" key="4">
    <source>
        <dbReference type="Proteomes" id="UP000030765"/>
    </source>
</evidence>
<keyword evidence="4" id="KW-1185">Reference proteome</keyword>
<reference evidence="2 4" key="1">
    <citation type="journal article" date="2014" name="BMC Genomics">
        <title>Genome sequence of Anopheles sinensis provides insight into genetics basis of mosquito competence for malaria parasites.</title>
        <authorList>
            <person name="Zhou D."/>
            <person name="Zhang D."/>
            <person name="Ding G."/>
            <person name="Shi L."/>
            <person name="Hou Q."/>
            <person name="Ye Y."/>
            <person name="Xu Y."/>
            <person name="Zhou H."/>
            <person name="Xiong C."/>
            <person name="Li S."/>
            <person name="Yu J."/>
            <person name="Hong S."/>
            <person name="Yu X."/>
            <person name="Zou P."/>
            <person name="Chen C."/>
            <person name="Chang X."/>
            <person name="Wang W."/>
            <person name="Lv Y."/>
            <person name="Sun Y."/>
            <person name="Ma L."/>
            <person name="Shen B."/>
            <person name="Zhu C."/>
        </authorList>
    </citation>
    <scope>NUCLEOTIDE SEQUENCE [LARGE SCALE GENOMIC DNA]</scope>
</reference>
<dbReference type="SUPFAM" id="SSF81383">
    <property type="entry name" value="F-box domain"/>
    <property type="match status" value="1"/>
</dbReference>
<sequence>MGSQQRTCPINLLPFEVLCKIFDQLDLRSVKSASLTCQRWEQIIFSNLYIKRFALYVACSGRSISSSTSTIGKHEMKHLARLIKASKRCYPNLTLEFDRRSEFTDHAFHMLFESLSYQKLDHLVVLKLVLKADPDLMVMMVVNAVPEMSRLASLHITLGCGYGVAMSQPEFHMDLKSASLRHLELKAFLPDSMNLPSLKSLEVSLHLKADMIYGHSLRQRDEMPYSLQLDRLEELTFSQPPSCVKWHPSTQKTNRPGYKFRFYQQLTGLKKLHLFENKTPENIFLAICDSCTCLTELWIEGLQILDPNAPRHLTKLPFLRRLTVNEFIAPSRISFQSAHLPNLEHLQLGRGTFAYDSFRVLGAVKSLQLLVSAKHVEESMRAIAQHMHNLTVLILNLDAMPDCDPLLVLQSLHLLTTVRELVLEGGNFHQYTYQPKPMPELQKLRFRDCRLHSRELPWLRRMFPNLTVLDTRQCQFI</sequence>
<gene>
    <name evidence="2" type="ORF">ZHAS_00002227</name>
</gene>
<dbReference type="EMBL" id="ATLV01009822">
    <property type="status" value="NOT_ANNOTATED_CDS"/>
    <property type="molecule type" value="Genomic_DNA"/>
</dbReference>
<dbReference type="OMA" id="TITHIEL"/>
<dbReference type="SMART" id="SM00256">
    <property type="entry name" value="FBOX"/>
    <property type="match status" value="1"/>
</dbReference>
<dbReference type="SUPFAM" id="SSF52047">
    <property type="entry name" value="RNI-like"/>
    <property type="match status" value="1"/>
</dbReference>
<dbReference type="InterPro" id="IPR001810">
    <property type="entry name" value="F-box_dom"/>
</dbReference>
<organism evidence="3 4">
    <name type="scientific">Anopheles sinensis</name>
    <name type="common">Mosquito</name>
    <dbReference type="NCBI Taxonomy" id="74873"/>
    <lineage>
        <taxon>Eukaryota</taxon>
        <taxon>Metazoa</taxon>
        <taxon>Ecdysozoa</taxon>
        <taxon>Arthropoda</taxon>
        <taxon>Hexapoda</taxon>
        <taxon>Insecta</taxon>
        <taxon>Pterygota</taxon>
        <taxon>Neoptera</taxon>
        <taxon>Endopterygota</taxon>
        <taxon>Diptera</taxon>
        <taxon>Nematocera</taxon>
        <taxon>Culicoidea</taxon>
        <taxon>Culicidae</taxon>
        <taxon>Anophelinae</taxon>
        <taxon>Anopheles</taxon>
    </lineage>
</organism>
<dbReference type="AlphaFoldDB" id="A0A084VBY1"/>
<dbReference type="GO" id="GO:0031146">
    <property type="term" value="P:SCF-dependent proteasomal ubiquitin-dependent protein catabolic process"/>
    <property type="evidence" value="ECO:0007669"/>
    <property type="project" value="TreeGrafter"/>
</dbReference>
<dbReference type="Gene3D" id="1.20.1280.50">
    <property type="match status" value="1"/>
</dbReference>
<dbReference type="InterPro" id="IPR032675">
    <property type="entry name" value="LRR_dom_sf"/>
</dbReference>
<dbReference type="Proteomes" id="UP000030765">
    <property type="component" value="Unassembled WGS sequence"/>
</dbReference>
<dbReference type="PANTHER" id="PTHR13318">
    <property type="entry name" value="PARTNER OF PAIRED, ISOFORM B-RELATED"/>
    <property type="match status" value="1"/>
</dbReference>
<dbReference type="VEuPathDB" id="VectorBase:ASIS006598"/>
<evidence type="ECO:0000313" key="2">
    <source>
        <dbReference type="EMBL" id="KFB35475.1"/>
    </source>
</evidence>
<name>A0A084VBY1_ANOSI</name>
<proteinExistence type="predicted"/>
<dbReference type="InterPro" id="IPR036047">
    <property type="entry name" value="F-box-like_dom_sf"/>
</dbReference>
<dbReference type="OrthoDB" id="7729635at2759"/>
<protein>
    <recommendedName>
        <fullName evidence="1">F-box domain-containing protein</fullName>
    </recommendedName>
</protein>
<feature type="domain" description="F-box" evidence="1">
    <location>
        <begin position="7"/>
        <end position="53"/>
    </location>
</feature>
<dbReference type="GO" id="GO:0019005">
    <property type="term" value="C:SCF ubiquitin ligase complex"/>
    <property type="evidence" value="ECO:0007669"/>
    <property type="project" value="TreeGrafter"/>
</dbReference>
<dbReference type="EMBL" id="KE524548">
    <property type="protein sequence ID" value="KFB35475.1"/>
    <property type="molecule type" value="Genomic_DNA"/>
</dbReference>
<dbReference type="Pfam" id="PF12937">
    <property type="entry name" value="F-box-like"/>
    <property type="match status" value="1"/>
</dbReference>
<accession>A0A084VBY1</accession>
<reference evidence="3" key="2">
    <citation type="submission" date="2020-05" db="UniProtKB">
        <authorList>
            <consortium name="EnsemblMetazoa"/>
        </authorList>
    </citation>
    <scope>IDENTIFICATION</scope>
</reference>
<dbReference type="Gene3D" id="3.80.10.10">
    <property type="entry name" value="Ribonuclease Inhibitor"/>
    <property type="match status" value="1"/>
</dbReference>